<keyword evidence="1" id="KW-1133">Transmembrane helix</keyword>
<feature type="transmembrane region" description="Helical" evidence="1">
    <location>
        <begin position="6"/>
        <end position="27"/>
    </location>
</feature>
<reference evidence="2 3" key="1">
    <citation type="submission" date="2018-06" db="EMBL/GenBank/DDBJ databases">
        <authorList>
            <consortium name="Pathogen Informatics"/>
            <person name="Doyle S."/>
        </authorList>
    </citation>
    <scope>NUCLEOTIDE SEQUENCE [LARGE SCALE GENOMIC DNA]</scope>
    <source>
        <strain evidence="2 3">NCTC10616</strain>
    </source>
</reference>
<feature type="transmembrane region" description="Helical" evidence="1">
    <location>
        <begin position="72"/>
        <end position="95"/>
    </location>
</feature>
<proteinExistence type="predicted"/>
<name>A0A378VMV9_NEILA</name>
<feature type="transmembrane region" description="Helical" evidence="1">
    <location>
        <begin position="107"/>
        <end position="127"/>
    </location>
</feature>
<accession>A0A378VMV9</accession>
<organism evidence="2 3">
    <name type="scientific">Neisseria lactamica</name>
    <dbReference type="NCBI Taxonomy" id="486"/>
    <lineage>
        <taxon>Bacteria</taxon>
        <taxon>Pseudomonadati</taxon>
        <taxon>Pseudomonadota</taxon>
        <taxon>Betaproteobacteria</taxon>
        <taxon>Neisseriales</taxon>
        <taxon>Neisseriaceae</taxon>
        <taxon>Neisseria</taxon>
    </lineage>
</organism>
<feature type="transmembrane region" description="Helical" evidence="1">
    <location>
        <begin position="47"/>
        <end position="66"/>
    </location>
</feature>
<evidence type="ECO:0000256" key="1">
    <source>
        <dbReference type="SAM" id="Phobius"/>
    </source>
</evidence>
<evidence type="ECO:0000313" key="3">
    <source>
        <dbReference type="Proteomes" id="UP000254193"/>
    </source>
</evidence>
<keyword evidence="1" id="KW-0472">Membrane</keyword>
<keyword evidence="3" id="KW-1185">Reference proteome</keyword>
<dbReference type="RefSeq" id="WP_115119975.1">
    <property type="nucleotide sequence ID" value="NZ_UGRO01000002.1"/>
</dbReference>
<gene>
    <name evidence="2" type="ORF">NCTC10616_01852</name>
</gene>
<protein>
    <submittedName>
        <fullName evidence="2">Uncharacterized protein</fullName>
    </submittedName>
</protein>
<dbReference type="EMBL" id="UGRO01000002">
    <property type="protein sequence ID" value="SUA18129.1"/>
    <property type="molecule type" value="Genomic_DNA"/>
</dbReference>
<sequence>MFAIGIVAFFMFIISLFVCAFVLIVQYLIIRRKIHQDKRAVNFRAKYATLSTFFIQWVVLNAFSFLPANRMIFSLAVFTDILLGFLWLFFVATNADEMWRLTGQKGYLLWPLTAASVWAACFIVFSFG</sequence>
<evidence type="ECO:0000313" key="2">
    <source>
        <dbReference type="EMBL" id="SUA18129.1"/>
    </source>
</evidence>
<dbReference type="Proteomes" id="UP000254193">
    <property type="component" value="Unassembled WGS sequence"/>
</dbReference>
<keyword evidence="1" id="KW-0812">Transmembrane</keyword>
<dbReference type="AlphaFoldDB" id="A0A378VMV9"/>